<accession>A0A4R1HCW2</accession>
<dbReference type="Pfam" id="PF04430">
    <property type="entry name" value="DUF498"/>
    <property type="match status" value="1"/>
</dbReference>
<dbReference type="SUPFAM" id="SSF64076">
    <property type="entry name" value="MTH938-like"/>
    <property type="match status" value="1"/>
</dbReference>
<organism evidence="1 2">
    <name type="scientific">Thiogranum longum</name>
    <dbReference type="NCBI Taxonomy" id="1537524"/>
    <lineage>
        <taxon>Bacteria</taxon>
        <taxon>Pseudomonadati</taxon>
        <taxon>Pseudomonadota</taxon>
        <taxon>Gammaproteobacteria</taxon>
        <taxon>Chromatiales</taxon>
        <taxon>Ectothiorhodospiraceae</taxon>
        <taxon>Thiogranum</taxon>
    </lineage>
</organism>
<dbReference type="PANTHER" id="PTHR21192">
    <property type="entry name" value="NUCLEAR PROTEIN E3-3"/>
    <property type="match status" value="1"/>
</dbReference>
<dbReference type="Proteomes" id="UP000295707">
    <property type="component" value="Unassembled WGS sequence"/>
</dbReference>
<dbReference type="Gene3D" id="3.40.1230.10">
    <property type="entry name" value="MTH938-like"/>
    <property type="match status" value="1"/>
</dbReference>
<sequence>MHFVQEDFSSDLLIRGYDDGEIRVGGQSYNRSIILTHQRIIDDWRPQNKGELEAGDFELIRTLDVEIMLLGTGSVLSFPSPALTAPLLEAGIGVEVMDTAAACRTFNVLLAEGRPVAAALLLG</sequence>
<gene>
    <name evidence="1" type="ORF">DFR30_1691</name>
</gene>
<comment type="caution">
    <text evidence="1">The sequence shown here is derived from an EMBL/GenBank/DDBJ whole genome shotgun (WGS) entry which is preliminary data.</text>
</comment>
<dbReference type="InterPro" id="IPR007523">
    <property type="entry name" value="NDUFAF3/AAMDC"/>
</dbReference>
<dbReference type="OrthoDB" id="9800373at2"/>
<protein>
    <recommendedName>
        <fullName evidence="3">Mth938-like domain-containing protein</fullName>
    </recommendedName>
</protein>
<evidence type="ECO:0008006" key="3">
    <source>
        <dbReference type="Google" id="ProtNLM"/>
    </source>
</evidence>
<dbReference type="CDD" id="cd05560">
    <property type="entry name" value="Xcc1710_like"/>
    <property type="match status" value="1"/>
</dbReference>
<dbReference type="EMBL" id="SMFX01000001">
    <property type="protein sequence ID" value="TCK18413.1"/>
    <property type="molecule type" value="Genomic_DNA"/>
</dbReference>
<proteinExistence type="predicted"/>
<keyword evidence="2" id="KW-1185">Reference proteome</keyword>
<dbReference type="PANTHER" id="PTHR21192:SF2">
    <property type="entry name" value="NADH DEHYDROGENASE [UBIQUINONE] 1 ALPHA SUBCOMPLEX ASSEMBLY FACTOR 3"/>
    <property type="match status" value="1"/>
</dbReference>
<dbReference type="InterPro" id="IPR036748">
    <property type="entry name" value="MTH938-like_sf"/>
</dbReference>
<evidence type="ECO:0000313" key="2">
    <source>
        <dbReference type="Proteomes" id="UP000295707"/>
    </source>
</evidence>
<reference evidence="1 2" key="1">
    <citation type="submission" date="2019-03" db="EMBL/GenBank/DDBJ databases">
        <title>Genomic Encyclopedia of Type Strains, Phase IV (KMG-IV): sequencing the most valuable type-strain genomes for metagenomic binning, comparative biology and taxonomic classification.</title>
        <authorList>
            <person name="Goeker M."/>
        </authorList>
    </citation>
    <scope>NUCLEOTIDE SEQUENCE [LARGE SCALE GENOMIC DNA]</scope>
    <source>
        <strain evidence="1 2">DSM 19610</strain>
    </source>
</reference>
<name>A0A4R1HCW2_9GAMM</name>
<evidence type="ECO:0000313" key="1">
    <source>
        <dbReference type="EMBL" id="TCK18413.1"/>
    </source>
</evidence>
<dbReference type="AlphaFoldDB" id="A0A4R1HCW2"/>